<accession>A0AAD7GUC8</accession>
<comment type="caution">
    <text evidence="1">The sequence shown here is derived from an EMBL/GenBank/DDBJ whole genome shotgun (WGS) entry which is preliminary data.</text>
</comment>
<reference evidence="1" key="1">
    <citation type="submission" date="2023-03" db="EMBL/GenBank/DDBJ databases">
        <title>Massive genome expansion in bonnet fungi (Mycena s.s.) driven by repeated elements and novel gene families across ecological guilds.</title>
        <authorList>
            <consortium name="Lawrence Berkeley National Laboratory"/>
            <person name="Harder C.B."/>
            <person name="Miyauchi S."/>
            <person name="Viragh M."/>
            <person name="Kuo A."/>
            <person name="Thoen E."/>
            <person name="Andreopoulos B."/>
            <person name="Lu D."/>
            <person name="Skrede I."/>
            <person name="Drula E."/>
            <person name="Henrissat B."/>
            <person name="Morin E."/>
            <person name="Kohler A."/>
            <person name="Barry K."/>
            <person name="LaButti K."/>
            <person name="Morin E."/>
            <person name="Salamov A."/>
            <person name="Lipzen A."/>
            <person name="Mereny Z."/>
            <person name="Hegedus B."/>
            <person name="Baldrian P."/>
            <person name="Stursova M."/>
            <person name="Weitz H."/>
            <person name="Taylor A."/>
            <person name="Grigoriev I.V."/>
            <person name="Nagy L.G."/>
            <person name="Martin F."/>
            <person name="Kauserud H."/>
        </authorList>
    </citation>
    <scope>NUCLEOTIDE SEQUENCE</scope>
    <source>
        <strain evidence="1">CBHHK067</strain>
    </source>
</reference>
<proteinExistence type="predicted"/>
<gene>
    <name evidence="1" type="ORF">B0H17DRAFT_1038119</name>
</gene>
<name>A0AAD7GUC8_MYCRO</name>
<sequence length="249" mass="28487">MVRSIFTGVSNSHSIVEVSISPRAALARDWLHQSSWCIIPETGTVHVICVGVRCHWMNDPRRAYIYILCDSHALQFPRTIRDSILFFRFYDQPGFHLPVDKQAELRKELLQMAHASLDPVPNYQCLSSVPDALDDKIIESSDAYPPPCRIHVRRLPRRSRPRACIIHTGLTVAVPSLQRTGILMQLFVQLFQHVMALHPHGMWATALAAVLSSLVQSEKVLYNAHPCLPYRLQKQRRGALEERRLQESR</sequence>
<protein>
    <submittedName>
        <fullName evidence="1">Uncharacterized protein</fullName>
    </submittedName>
</protein>
<organism evidence="1 2">
    <name type="scientific">Mycena rosella</name>
    <name type="common">Pink bonnet</name>
    <name type="synonym">Agaricus rosellus</name>
    <dbReference type="NCBI Taxonomy" id="1033263"/>
    <lineage>
        <taxon>Eukaryota</taxon>
        <taxon>Fungi</taxon>
        <taxon>Dikarya</taxon>
        <taxon>Basidiomycota</taxon>
        <taxon>Agaricomycotina</taxon>
        <taxon>Agaricomycetes</taxon>
        <taxon>Agaricomycetidae</taxon>
        <taxon>Agaricales</taxon>
        <taxon>Marasmiineae</taxon>
        <taxon>Mycenaceae</taxon>
        <taxon>Mycena</taxon>
    </lineage>
</organism>
<dbReference type="AlphaFoldDB" id="A0AAD7GUC8"/>
<feature type="non-terminal residue" evidence="1">
    <location>
        <position position="249"/>
    </location>
</feature>
<dbReference type="Proteomes" id="UP001221757">
    <property type="component" value="Unassembled WGS sequence"/>
</dbReference>
<keyword evidence="2" id="KW-1185">Reference proteome</keyword>
<dbReference type="EMBL" id="JARKIE010000008">
    <property type="protein sequence ID" value="KAJ7705489.1"/>
    <property type="molecule type" value="Genomic_DNA"/>
</dbReference>
<evidence type="ECO:0000313" key="1">
    <source>
        <dbReference type="EMBL" id="KAJ7705489.1"/>
    </source>
</evidence>
<evidence type="ECO:0000313" key="2">
    <source>
        <dbReference type="Proteomes" id="UP001221757"/>
    </source>
</evidence>